<reference evidence="3" key="1">
    <citation type="journal article" date="2015" name="PLoS Genet.">
        <title>Genome Sequence and Transcriptome Analyses of Chrysochromulina tobin: Metabolic Tools for Enhanced Algal Fitness in the Prominent Order Prymnesiales (Haptophyceae).</title>
        <authorList>
            <person name="Hovde B.T."/>
            <person name="Deodato C.R."/>
            <person name="Hunsperger H.M."/>
            <person name="Ryken S.A."/>
            <person name="Yost W."/>
            <person name="Jha R.K."/>
            <person name="Patterson J."/>
            <person name="Monnat R.J. Jr."/>
            <person name="Barlow S.B."/>
            <person name="Starkenburg S.R."/>
            <person name="Cattolico R.A."/>
        </authorList>
    </citation>
    <scope>NUCLEOTIDE SEQUENCE</scope>
    <source>
        <strain evidence="3">CCMP291</strain>
    </source>
</reference>
<evidence type="ECO:0008006" key="4">
    <source>
        <dbReference type="Google" id="ProtNLM"/>
    </source>
</evidence>
<feature type="compositionally biased region" description="Low complexity" evidence="1">
    <location>
        <begin position="381"/>
        <end position="392"/>
    </location>
</feature>
<feature type="compositionally biased region" description="Basic and acidic residues" evidence="1">
    <location>
        <begin position="371"/>
        <end position="380"/>
    </location>
</feature>
<evidence type="ECO:0000313" key="2">
    <source>
        <dbReference type="EMBL" id="KOO29858.1"/>
    </source>
</evidence>
<feature type="region of interest" description="Disordered" evidence="1">
    <location>
        <begin position="126"/>
        <end position="166"/>
    </location>
</feature>
<dbReference type="EMBL" id="JWZX01002345">
    <property type="protein sequence ID" value="KOO29858.1"/>
    <property type="molecule type" value="Genomic_DNA"/>
</dbReference>
<feature type="compositionally biased region" description="Basic and acidic residues" evidence="1">
    <location>
        <begin position="1"/>
        <end position="13"/>
    </location>
</feature>
<sequence length="429" mass="43271">MIARELHMSRPDQDATVEATPPPPEPEPASKGGKSNAMAARLAAFQQPASDGGGPKPFTGGAAAPRAQTLPAKCGLAAKFESQAAVGAESTTLDGAASRARSFGSGGGGIAARAAGLQFNPAMLSPGGAPKSPMPKASSAPDVEDGVGESQGAVAAEAPKPDGFAPRTPTLPAKCGLAAKFESQAAVGPEAPKLDGAASRTRSFGSGGGGIAARAAGLQFNPAMLSPGGMPKPRLLEVSGVGITGQPSWAPFKCELTRDALCLYTAVGRPELVGSIPFADYEASRLPSNPDVAGCVLLQPASAGPLSRHGKAWVRVPSAFDPSTAVRAKEMDAWKAAIDAARAAMHAAAEEATHALLKASVGESTYQQAVEESRRARDSARALSGRLSGGAQDDAEDDGGLADLNRTLSLTLTQVMASLMTSLMASDGL</sequence>
<feature type="region of interest" description="Disordered" evidence="1">
    <location>
        <begin position="1"/>
        <end position="64"/>
    </location>
</feature>
<dbReference type="AlphaFoldDB" id="A0A0M0JUQ4"/>
<feature type="region of interest" description="Disordered" evidence="1">
    <location>
        <begin position="368"/>
        <end position="399"/>
    </location>
</feature>
<proteinExistence type="predicted"/>
<keyword evidence="3" id="KW-1185">Reference proteome</keyword>
<evidence type="ECO:0000256" key="1">
    <source>
        <dbReference type="SAM" id="MobiDB-lite"/>
    </source>
</evidence>
<comment type="caution">
    <text evidence="2">The sequence shown here is derived from an EMBL/GenBank/DDBJ whole genome shotgun (WGS) entry which is preliminary data.</text>
</comment>
<accession>A0A0M0JUQ4</accession>
<organism evidence="2 3">
    <name type="scientific">Chrysochromulina tobinii</name>
    <dbReference type="NCBI Taxonomy" id="1460289"/>
    <lineage>
        <taxon>Eukaryota</taxon>
        <taxon>Haptista</taxon>
        <taxon>Haptophyta</taxon>
        <taxon>Prymnesiophyceae</taxon>
        <taxon>Prymnesiales</taxon>
        <taxon>Chrysochromulinaceae</taxon>
        <taxon>Chrysochromulina</taxon>
    </lineage>
</organism>
<gene>
    <name evidence="2" type="ORF">Ctob_010575</name>
</gene>
<evidence type="ECO:0000313" key="3">
    <source>
        <dbReference type="Proteomes" id="UP000037460"/>
    </source>
</evidence>
<name>A0A0M0JUQ4_9EUKA</name>
<dbReference type="Proteomes" id="UP000037460">
    <property type="component" value="Unassembled WGS sequence"/>
</dbReference>
<feature type="compositionally biased region" description="Low complexity" evidence="1">
    <location>
        <begin position="129"/>
        <end position="141"/>
    </location>
</feature>
<protein>
    <recommendedName>
        <fullName evidence="4">PH domain-containing protein</fullName>
    </recommendedName>
</protein>